<dbReference type="EMBL" id="CP028009">
    <property type="protein sequence ID" value="QHV47268.1"/>
    <property type="molecule type" value="Genomic_DNA"/>
</dbReference>
<proteinExistence type="predicted"/>
<evidence type="ECO:0000313" key="1">
    <source>
        <dbReference type="EMBL" id="QHV47268.1"/>
    </source>
</evidence>
<name>A0AB73USS2_BACCE</name>
<sequence length="17" mass="2064">MRNFEKMLKLKNRIGGK</sequence>
<organism evidence="1 2">
    <name type="scientific">Bacillus cereus</name>
    <dbReference type="NCBI Taxonomy" id="1396"/>
    <lineage>
        <taxon>Bacteria</taxon>
        <taxon>Bacillati</taxon>
        <taxon>Bacillota</taxon>
        <taxon>Bacilli</taxon>
        <taxon>Bacillales</taxon>
        <taxon>Bacillaceae</taxon>
        <taxon>Bacillus</taxon>
        <taxon>Bacillus cereus group</taxon>
    </lineage>
</organism>
<gene>
    <name evidence="1" type="ORF">C1N66_00330</name>
</gene>
<accession>A0AB73USS2</accession>
<dbReference type="AlphaFoldDB" id="A0AB73USS2"/>
<evidence type="ECO:0000313" key="2">
    <source>
        <dbReference type="Proteomes" id="UP000464780"/>
    </source>
</evidence>
<protein>
    <submittedName>
        <fullName evidence="1">Uncharacterized protein</fullName>
    </submittedName>
</protein>
<dbReference type="Proteomes" id="UP000464780">
    <property type="component" value="Chromosome"/>
</dbReference>
<reference evidence="1 2" key="1">
    <citation type="submission" date="2018-03" db="EMBL/GenBank/DDBJ databases">
        <title>The complete genome of bacterial strain SGAir0260.</title>
        <authorList>
            <person name="Schuster S.C."/>
        </authorList>
    </citation>
    <scope>NUCLEOTIDE SEQUENCE [LARGE SCALE GENOMIC DNA]</scope>
    <source>
        <strain evidence="1 2">SGAir0260</strain>
    </source>
</reference>